<evidence type="ECO:0000256" key="2">
    <source>
        <dbReference type="ARBA" id="ARBA00007991"/>
    </source>
</evidence>
<dbReference type="PANTHER" id="PTHR10997">
    <property type="entry name" value="IMPORTIN-7, 8, 11"/>
    <property type="match status" value="1"/>
</dbReference>
<gene>
    <name evidence="6" type="ORF">BRENAR_LOCUS1850</name>
</gene>
<dbReference type="GO" id="GO:0006606">
    <property type="term" value="P:protein import into nucleus"/>
    <property type="evidence" value="ECO:0007669"/>
    <property type="project" value="TreeGrafter"/>
</dbReference>
<comment type="similarity">
    <text evidence="2">Belongs to the importin beta family.</text>
</comment>
<dbReference type="Proteomes" id="UP000290900">
    <property type="component" value="Unassembled WGS sequence"/>
</dbReference>
<proteinExistence type="inferred from homology"/>
<dbReference type="InterPro" id="IPR058669">
    <property type="entry name" value="TPR_IPO7/11-like"/>
</dbReference>
<dbReference type="Gene3D" id="1.25.10.10">
    <property type="entry name" value="Leucine-rich Repeat Variant"/>
    <property type="match status" value="1"/>
</dbReference>
<sequence>MDLNYPNLVITLTTAAGVQRGIQQESAEAQLKQWEVSKGYHYLLQQVYNDMSQTLQVRWLAVICMKNGVDKYWRPTRMHAISKEEKQEIRKGIFNRLDESNNQLTIQNAHIIARICRHDFPVEWPTIFDEMADIMESSSRISEDLSVVRINNLLIIMNQVLKVLASVRIGRARIAMQSKMPIILPHLVKYYHHYFRLWTTGYDLATMEVGYMCLKNIRRAVVDGYEYPHRDATICEFFETSLAHFQKLFIMHQSTGMELLEKYLKCYLKLYFNMASANTVAFLLFSSSKNIVLTLLSMLQQEASTVYNLEERDGSDFWEQMAVKAILIMKKITSFAYRKGATVLRQRNDKQEVEKATKIVVNDIFSEQLLDNLVNMLMSSYLKLRPCDLEAWQLEPEEWVTEELQVSWEYQIRPCAENYFQDLASYFKPHLCGFIMDKIQSTLSNPDTDVVSKDAILSVFQLSSSAISDGCNFDEMFPNYFLPEALKDDSNDSKIIRRRVCLIISEWVCIQCSKETRDAIYNLMATLMQPGQPSSDKVVRLTASQTLQHLVDDWEFRKADFRPYLDNIVESLLSLLKELGWTESKMFILKVMSLIIERSNPLLDEHVLRDIMDMVPKMWEESNDSNEMILKNSLLRVLRDLTNSLNSESQLIHPMVIPLIPLCCTEGSQYYSLLCEDGFELWSAVLKQLPLDKPIPVDIFEQWFPLILTGLCNWTEILPLVLNIVRSYTLVNAGLFESDYGLEIFKVLGGYLGTMRDDSLFATSQLVEILLLQIDREDDSKLTANIADSGLFNAMVSYITRETETPNCEIKMAFPILRMIILDPKFFIFQLLNSILVKGTSLPILFNRLVTNLIGYMKLIYDSKARKLFLLGLLSFYDADYFVKKVNLDPSARGDVEYQLENLSDSDGIALVLSMNFNKILSLTSRFLEEVQENDQGDCKNYHRQSPYDDEGLLLAQTDDEQRDEGEDPDNEYVREFRVPESGERLRYTRLILAKDSIFNVNLKEFVKFKMSQLVGSVENYEGLINTVNRETLDDLQLAYSK</sequence>
<dbReference type="STRING" id="13370.A0A448YJJ5"/>
<evidence type="ECO:0000256" key="4">
    <source>
        <dbReference type="ARBA" id="ARBA00023242"/>
    </source>
</evidence>
<dbReference type="InParanoid" id="A0A448YJJ5"/>
<name>A0A448YJJ5_BRENA</name>
<dbReference type="InterPro" id="IPR016024">
    <property type="entry name" value="ARM-type_fold"/>
</dbReference>
<keyword evidence="7" id="KW-1185">Reference proteome</keyword>
<dbReference type="Pfam" id="PF03810">
    <property type="entry name" value="IBN_N"/>
    <property type="match status" value="1"/>
</dbReference>
<dbReference type="SMART" id="SM00913">
    <property type="entry name" value="IBN_N"/>
    <property type="match status" value="1"/>
</dbReference>
<dbReference type="FunCoup" id="A0A448YJJ5">
    <property type="interactions" value="1073"/>
</dbReference>
<dbReference type="Pfam" id="PF25758">
    <property type="entry name" value="TPR_IPO11"/>
    <property type="match status" value="1"/>
</dbReference>
<evidence type="ECO:0000313" key="6">
    <source>
        <dbReference type="EMBL" id="VEU21115.1"/>
    </source>
</evidence>
<dbReference type="EMBL" id="CAACVR010000010">
    <property type="protein sequence ID" value="VEU21115.1"/>
    <property type="molecule type" value="Genomic_DNA"/>
</dbReference>
<comment type="subcellular location">
    <subcellularLocation>
        <location evidence="1">Nucleus</location>
    </subcellularLocation>
</comment>
<protein>
    <submittedName>
        <fullName evidence="6">DEKNAAC102062</fullName>
    </submittedName>
</protein>
<dbReference type="InterPro" id="IPR011989">
    <property type="entry name" value="ARM-like"/>
</dbReference>
<dbReference type="PROSITE" id="PS50166">
    <property type="entry name" value="IMPORTIN_B_NT"/>
    <property type="match status" value="1"/>
</dbReference>
<evidence type="ECO:0000259" key="5">
    <source>
        <dbReference type="PROSITE" id="PS50166"/>
    </source>
</evidence>
<reference evidence="6 7" key="1">
    <citation type="submission" date="2018-12" db="EMBL/GenBank/DDBJ databases">
        <authorList>
            <person name="Tiukova I."/>
            <person name="Dainat J."/>
        </authorList>
    </citation>
    <scope>NUCLEOTIDE SEQUENCE [LARGE SCALE GENOMIC DNA]</scope>
</reference>
<dbReference type="GO" id="GO:0031267">
    <property type="term" value="F:small GTPase binding"/>
    <property type="evidence" value="ECO:0007669"/>
    <property type="project" value="InterPro"/>
</dbReference>
<keyword evidence="4" id="KW-0539">Nucleus</keyword>
<evidence type="ECO:0000256" key="1">
    <source>
        <dbReference type="ARBA" id="ARBA00004123"/>
    </source>
</evidence>
<organism evidence="6 7">
    <name type="scientific">Brettanomyces naardenensis</name>
    <name type="common">Yeast</name>
    <dbReference type="NCBI Taxonomy" id="13370"/>
    <lineage>
        <taxon>Eukaryota</taxon>
        <taxon>Fungi</taxon>
        <taxon>Dikarya</taxon>
        <taxon>Ascomycota</taxon>
        <taxon>Saccharomycotina</taxon>
        <taxon>Pichiomycetes</taxon>
        <taxon>Pichiales</taxon>
        <taxon>Pichiaceae</taxon>
        <taxon>Brettanomyces</taxon>
    </lineage>
</organism>
<dbReference type="PANTHER" id="PTHR10997:SF7">
    <property type="entry name" value="IMPORTIN-11"/>
    <property type="match status" value="1"/>
</dbReference>
<dbReference type="InterPro" id="IPR001494">
    <property type="entry name" value="Importin-beta_N"/>
</dbReference>
<dbReference type="SUPFAM" id="SSF48371">
    <property type="entry name" value="ARM repeat"/>
    <property type="match status" value="1"/>
</dbReference>
<dbReference type="GO" id="GO:0005829">
    <property type="term" value="C:cytosol"/>
    <property type="evidence" value="ECO:0007669"/>
    <property type="project" value="TreeGrafter"/>
</dbReference>
<dbReference type="OrthoDB" id="361693at2759"/>
<accession>A0A448YJJ5</accession>
<dbReference type="GO" id="GO:0005635">
    <property type="term" value="C:nuclear envelope"/>
    <property type="evidence" value="ECO:0007669"/>
    <property type="project" value="TreeGrafter"/>
</dbReference>
<evidence type="ECO:0000256" key="3">
    <source>
        <dbReference type="ARBA" id="ARBA00022448"/>
    </source>
</evidence>
<dbReference type="AlphaFoldDB" id="A0A448YJJ5"/>
<evidence type="ECO:0000313" key="7">
    <source>
        <dbReference type="Proteomes" id="UP000290900"/>
    </source>
</evidence>
<feature type="domain" description="Importin N-terminal" evidence="5">
    <location>
        <begin position="27"/>
        <end position="99"/>
    </location>
</feature>
<keyword evidence="3" id="KW-0813">Transport</keyword>